<evidence type="ECO:0000256" key="1">
    <source>
        <dbReference type="ARBA" id="ARBA00010638"/>
    </source>
</evidence>
<keyword evidence="6" id="KW-0436">Ligase</keyword>
<protein>
    <recommendedName>
        <fullName evidence="5">5-formyltetrahydrofolate cyclo-ligase</fullName>
        <ecNumber evidence="5">6.3.3.2</ecNumber>
    </recommendedName>
</protein>
<keyword evidence="7" id="KW-1185">Reference proteome</keyword>
<feature type="binding site" evidence="4">
    <location>
        <begin position="134"/>
        <end position="142"/>
    </location>
    <ligand>
        <name>ATP</name>
        <dbReference type="ChEBI" id="CHEBI:30616"/>
    </ligand>
</feature>
<evidence type="ECO:0000256" key="5">
    <source>
        <dbReference type="RuleBase" id="RU361279"/>
    </source>
</evidence>
<dbReference type="EMBL" id="PVTR01000009">
    <property type="protein sequence ID" value="PRY86347.1"/>
    <property type="molecule type" value="Genomic_DNA"/>
</dbReference>
<gene>
    <name evidence="6" type="ORF">CLW00_109195</name>
</gene>
<dbReference type="Pfam" id="PF01812">
    <property type="entry name" value="5-FTHF_cyc-lig"/>
    <property type="match status" value="1"/>
</dbReference>
<dbReference type="GO" id="GO:0009396">
    <property type="term" value="P:folic acid-containing compound biosynthetic process"/>
    <property type="evidence" value="ECO:0007669"/>
    <property type="project" value="TreeGrafter"/>
</dbReference>
<dbReference type="PANTHER" id="PTHR23407">
    <property type="entry name" value="ATPASE INHIBITOR/5-FORMYLTETRAHYDROFOLATE CYCLO-LIGASE"/>
    <property type="match status" value="1"/>
</dbReference>
<dbReference type="SUPFAM" id="SSF100950">
    <property type="entry name" value="NagB/RpiA/CoA transferase-like"/>
    <property type="match status" value="1"/>
</dbReference>
<dbReference type="PIRSF" id="PIRSF006806">
    <property type="entry name" value="FTHF_cligase"/>
    <property type="match status" value="1"/>
</dbReference>
<dbReference type="GO" id="GO:0030272">
    <property type="term" value="F:5-formyltetrahydrofolate cyclo-ligase activity"/>
    <property type="evidence" value="ECO:0007669"/>
    <property type="project" value="UniProtKB-EC"/>
</dbReference>
<dbReference type="RefSeq" id="WP_106134675.1">
    <property type="nucleotide sequence ID" value="NZ_PVTR01000009.1"/>
</dbReference>
<evidence type="ECO:0000256" key="2">
    <source>
        <dbReference type="ARBA" id="ARBA00022741"/>
    </source>
</evidence>
<dbReference type="Gene3D" id="3.40.50.10420">
    <property type="entry name" value="NagB/RpiA/CoA transferase-like"/>
    <property type="match status" value="1"/>
</dbReference>
<dbReference type="PANTHER" id="PTHR23407:SF1">
    <property type="entry name" value="5-FORMYLTETRAHYDROFOLATE CYCLO-LIGASE"/>
    <property type="match status" value="1"/>
</dbReference>
<dbReference type="Proteomes" id="UP000238157">
    <property type="component" value="Unassembled WGS sequence"/>
</dbReference>
<dbReference type="InterPro" id="IPR024185">
    <property type="entry name" value="FTHF_cligase-like_sf"/>
</dbReference>
<dbReference type="AlphaFoldDB" id="A0A2T0WI21"/>
<dbReference type="GO" id="GO:0035999">
    <property type="term" value="P:tetrahydrofolate interconversion"/>
    <property type="evidence" value="ECO:0007669"/>
    <property type="project" value="TreeGrafter"/>
</dbReference>
<evidence type="ECO:0000256" key="3">
    <source>
        <dbReference type="ARBA" id="ARBA00022840"/>
    </source>
</evidence>
<dbReference type="EC" id="6.3.3.2" evidence="5"/>
<feature type="binding site" evidence="4">
    <location>
        <position position="57"/>
    </location>
    <ligand>
        <name>substrate</name>
    </ligand>
</feature>
<comment type="caution">
    <text evidence="6">The sequence shown here is derived from an EMBL/GenBank/DDBJ whole genome shotgun (WGS) entry which is preliminary data.</text>
</comment>
<evidence type="ECO:0000256" key="4">
    <source>
        <dbReference type="PIRSR" id="PIRSR006806-1"/>
    </source>
</evidence>
<keyword evidence="2 4" id="KW-0547">Nucleotide-binding</keyword>
<sequence length="188" mass="21419">MDKGQLRKEYKEKRKQLSIEESGRMSQLIAGHVMDFLKSHAEWKHVHLFLPIKKNREVDTFPVLDFLQTNQYRVYTSSIDAVSGEMVTVDISEEKEFVENAWGIPEASIQKGVSSDAIQLVLVPLLVVDKYGHRLGYGKGHYDKFFESLSQPVFKLGLSFFAPVDRIGEELHDVALDACVFPEGVLKF</sequence>
<feature type="binding site" evidence="4">
    <location>
        <begin position="3"/>
        <end position="7"/>
    </location>
    <ligand>
        <name>ATP</name>
        <dbReference type="ChEBI" id="CHEBI:30616"/>
    </ligand>
</feature>
<feature type="binding site" evidence="4">
    <location>
        <position position="50"/>
    </location>
    <ligand>
        <name>substrate</name>
    </ligand>
</feature>
<keyword evidence="3 4" id="KW-0067">ATP-binding</keyword>
<evidence type="ECO:0000313" key="6">
    <source>
        <dbReference type="EMBL" id="PRY86347.1"/>
    </source>
</evidence>
<dbReference type="InterPro" id="IPR037171">
    <property type="entry name" value="NagB/RpiA_transferase-like"/>
</dbReference>
<name>A0A2T0WI21_9BACT</name>
<comment type="cofactor">
    <cofactor evidence="5">
        <name>Mg(2+)</name>
        <dbReference type="ChEBI" id="CHEBI:18420"/>
    </cofactor>
</comment>
<organism evidence="6 7">
    <name type="scientific">Mongoliibacter ruber</name>
    <dbReference type="NCBI Taxonomy" id="1750599"/>
    <lineage>
        <taxon>Bacteria</taxon>
        <taxon>Pseudomonadati</taxon>
        <taxon>Bacteroidota</taxon>
        <taxon>Cytophagia</taxon>
        <taxon>Cytophagales</taxon>
        <taxon>Cyclobacteriaceae</taxon>
        <taxon>Mongoliibacter</taxon>
    </lineage>
</organism>
<dbReference type="NCBIfam" id="TIGR02727">
    <property type="entry name" value="MTHFS_bact"/>
    <property type="match status" value="1"/>
</dbReference>
<reference evidence="6 7" key="1">
    <citation type="submission" date="2018-03" db="EMBL/GenBank/DDBJ databases">
        <title>Genomic Encyclopedia of Archaeal and Bacterial Type Strains, Phase II (KMG-II): from individual species to whole genera.</title>
        <authorList>
            <person name="Goeker M."/>
        </authorList>
    </citation>
    <scope>NUCLEOTIDE SEQUENCE [LARGE SCALE GENOMIC DNA]</scope>
    <source>
        <strain evidence="6 7">DSM 27929</strain>
    </source>
</reference>
<comment type="similarity">
    <text evidence="1 5">Belongs to the 5-formyltetrahydrofolate cyclo-ligase family.</text>
</comment>
<accession>A0A2T0WI21</accession>
<comment type="catalytic activity">
    <reaction evidence="5">
        <text>(6S)-5-formyl-5,6,7,8-tetrahydrofolate + ATP = (6R)-5,10-methenyltetrahydrofolate + ADP + phosphate</text>
        <dbReference type="Rhea" id="RHEA:10488"/>
        <dbReference type="ChEBI" id="CHEBI:30616"/>
        <dbReference type="ChEBI" id="CHEBI:43474"/>
        <dbReference type="ChEBI" id="CHEBI:57455"/>
        <dbReference type="ChEBI" id="CHEBI:57457"/>
        <dbReference type="ChEBI" id="CHEBI:456216"/>
        <dbReference type="EC" id="6.3.3.2"/>
    </reaction>
</comment>
<keyword evidence="5" id="KW-0460">Magnesium</keyword>
<dbReference type="GO" id="GO:0046872">
    <property type="term" value="F:metal ion binding"/>
    <property type="evidence" value="ECO:0007669"/>
    <property type="project" value="UniProtKB-KW"/>
</dbReference>
<proteinExistence type="inferred from homology"/>
<dbReference type="GO" id="GO:0005524">
    <property type="term" value="F:ATP binding"/>
    <property type="evidence" value="ECO:0007669"/>
    <property type="project" value="UniProtKB-KW"/>
</dbReference>
<dbReference type="InterPro" id="IPR002698">
    <property type="entry name" value="FTHF_cligase"/>
</dbReference>
<dbReference type="OrthoDB" id="9801938at2"/>
<keyword evidence="5" id="KW-0479">Metal-binding</keyword>
<evidence type="ECO:0000313" key="7">
    <source>
        <dbReference type="Proteomes" id="UP000238157"/>
    </source>
</evidence>